<dbReference type="STRING" id="739143.SAMN05216297_103432"/>
<evidence type="ECO:0000313" key="2">
    <source>
        <dbReference type="EMBL" id="SFD00582.1"/>
    </source>
</evidence>
<keyword evidence="1" id="KW-0472">Membrane</keyword>
<proteinExistence type="predicted"/>
<name>A0A1I1NTE5_9FLAO</name>
<protein>
    <recommendedName>
        <fullName evidence="4">O-Antigen ligase</fullName>
    </recommendedName>
</protein>
<keyword evidence="3" id="KW-1185">Reference proteome</keyword>
<gene>
    <name evidence="2" type="ORF">SAMN05216297_103432</name>
</gene>
<organism evidence="2 3">
    <name type="scientific">Flavobacterium phragmitis</name>
    <dbReference type="NCBI Taxonomy" id="739143"/>
    <lineage>
        <taxon>Bacteria</taxon>
        <taxon>Pseudomonadati</taxon>
        <taxon>Bacteroidota</taxon>
        <taxon>Flavobacteriia</taxon>
        <taxon>Flavobacteriales</taxon>
        <taxon>Flavobacteriaceae</taxon>
        <taxon>Flavobacterium</taxon>
    </lineage>
</organism>
<feature type="transmembrane region" description="Helical" evidence="1">
    <location>
        <begin position="311"/>
        <end position="334"/>
    </location>
</feature>
<keyword evidence="1" id="KW-1133">Transmembrane helix</keyword>
<feature type="transmembrane region" description="Helical" evidence="1">
    <location>
        <begin position="74"/>
        <end position="92"/>
    </location>
</feature>
<evidence type="ECO:0000313" key="3">
    <source>
        <dbReference type="Proteomes" id="UP000199672"/>
    </source>
</evidence>
<dbReference type="RefSeq" id="WP_091492188.1">
    <property type="nucleotide sequence ID" value="NZ_FOMH01000003.1"/>
</dbReference>
<dbReference type="EMBL" id="FOMH01000003">
    <property type="protein sequence ID" value="SFD00582.1"/>
    <property type="molecule type" value="Genomic_DNA"/>
</dbReference>
<feature type="transmembrane region" description="Helical" evidence="1">
    <location>
        <begin position="7"/>
        <end position="24"/>
    </location>
</feature>
<feature type="transmembrane region" description="Helical" evidence="1">
    <location>
        <begin position="104"/>
        <end position="122"/>
    </location>
</feature>
<evidence type="ECO:0000256" key="1">
    <source>
        <dbReference type="SAM" id="Phobius"/>
    </source>
</evidence>
<feature type="transmembrane region" description="Helical" evidence="1">
    <location>
        <begin position="134"/>
        <end position="154"/>
    </location>
</feature>
<dbReference type="Proteomes" id="UP000199672">
    <property type="component" value="Unassembled WGS sequence"/>
</dbReference>
<dbReference type="AlphaFoldDB" id="A0A1I1NTE5"/>
<feature type="transmembrane region" description="Helical" evidence="1">
    <location>
        <begin position="364"/>
        <end position="383"/>
    </location>
</feature>
<feature type="transmembrane region" description="Helical" evidence="1">
    <location>
        <begin position="44"/>
        <end position="67"/>
    </location>
</feature>
<dbReference type="OrthoDB" id="9090524at2"/>
<feature type="transmembrane region" description="Helical" evidence="1">
    <location>
        <begin position="202"/>
        <end position="220"/>
    </location>
</feature>
<sequence>MIAKYNVLPAFFIVKIILDFFSPFRELNIVLQLCFILPILLDRHFLNFIVKRKLNFVLLYFFFYVVISKNIQSVKIFIAVLLYCIFLFIGYKSIFNTIIKRSKLIWRVGLICFSVSLLISLFKGSYARREFYNFEHVNLLGTYFVFISLFYLIYYQDRKKNAYSIKFSSLNLAVGSYLTLSTGAFVTQITAFIPLKYYKLKNVLLLLIILIIAFVSFYYITNSVSPDLHQKIFGSINYFRKEISLKEFYQESIHQSLVLNESENSGSFTWRIFSYTFYLYKIFNQDFVNIVFGSGVESFLQYADFAPHNDFIAILLDFGLLGLFCFLSFLYKFFKMGIQSSSRVAIAFIVFVVLRLLFENVIYSSYVFSLITSLGGLLYGSLLRNTNTNRHENTLCV</sequence>
<reference evidence="3" key="1">
    <citation type="submission" date="2016-10" db="EMBL/GenBank/DDBJ databases">
        <authorList>
            <person name="Varghese N."/>
            <person name="Submissions S."/>
        </authorList>
    </citation>
    <scope>NUCLEOTIDE SEQUENCE [LARGE SCALE GENOMIC DNA]</scope>
    <source>
        <strain evidence="3">CGMCC 1.10370</strain>
    </source>
</reference>
<feature type="transmembrane region" description="Helical" evidence="1">
    <location>
        <begin position="341"/>
        <end position="358"/>
    </location>
</feature>
<evidence type="ECO:0008006" key="4">
    <source>
        <dbReference type="Google" id="ProtNLM"/>
    </source>
</evidence>
<keyword evidence="1" id="KW-0812">Transmembrane</keyword>
<feature type="transmembrane region" description="Helical" evidence="1">
    <location>
        <begin position="174"/>
        <end position="195"/>
    </location>
</feature>
<accession>A0A1I1NTE5</accession>